<proteinExistence type="predicted"/>
<dbReference type="RefSeq" id="WP_003596631.1">
    <property type="nucleotide sequence ID" value="NZ_AGJK01000005.1"/>
</dbReference>
<protein>
    <submittedName>
        <fullName evidence="1">Uncharacterized protein</fullName>
    </submittedName>
</protein>
<gene>
    <name evidence="1" type="ORF">MetexDRAFT_0418</name>
</gene>
<evidence type="ECO:0000313" key="2">
    <source>
        <dbReference type="Proteomes" id="UP000004382"/>
    </source>
</evidence>
<dbReference type="PATRIC" id="fig|882800.3.peg.400"/>
<name>H1KCQ6_METEX</name>
<dbReference type="Proteomes" id="UP000004382">
    <property type="component" value="Unassembled WGS sequence"/>
</dbReference>
<evidence type="ECO:0000313" key="1">
    <source>
        <dbReference type="EMBL" id="EHP94729.1"/>
    </source>
</evidence>
<sequence>MSDRHVHHSIDIAESGTRIVCNPSVYHGTDASFAEDLLVEIPDPPAAAPSGIPR</sequence>
<organism evidence="1 2">
    <name type="scientific">Methylorubrum extorquens DSM 13060</name>
    <dbReference type="NCBI Taxonomy" id="882800"/>
    <lineage>
        <taxon>Bacteria</taxon>
        <taxon>Pseudomonadati</taxon>
        <taxon>Pseudomonadota</taxon>
        <taxon>Alphaproteobacteria</taxon>
        <taxon>Hyphomicrobiales</taxon>
        <taxon>Methylobacteriaceae</taxon>
        <taxon>Methylorubrum</taxon>
    </lineage>
</organism>
<comment type="caution">
    <text evidence="1">The sequence shown here is derived from an EMBL/GenBank/DDBJ whole genome shotgun (WGS) entry which is preliminary data.</text>
</comment>
<dbReference type="AlphaFoldDB" id="H1KCQ6"/>
<reference evidence="1 2" key="1">
    <citation type="submission" date="2011-09" db="EMBL/GenBank/DDBJ databases">
        <title>The draft genome of Methylobacterium extorquens DSM 13060.</title>
        <authorList>
            <consortium name="US DOE Joint Genome Institute (JGI-PGF)"/>
            <person name="Lucas S."/>
            <person name="Han J."/>
            <person name="Lapidus A."/>
            <person name="Cheng J.-F."/>
            <person name="Goodwin L."/>
            <person name="Pitluck S."/>
            <person name="Peters L."/>
            <person name="Land M.L."/>
            <person name="Hauser L."/>
            <person name="Koskimaki J."/>
            <person name="Halonen O."/>
            <person name="Pirttila A."/>
            <person name="Frank C."/>
            <person name="Woyke T.J."/>
        </authorList>
    </citation>
    <scope>NUCLEOTIDE SEQUENCE [LARGE SCALE GENOMIC DNA]</scope>
    <source>
        <strain evidence="1 2">DSM 13060</strain>
    </source>
</reference>
<dbReference type="EMBL" id="AGJK01000005">
    <property type="protein sequence ID" value="EHP94729.1"/>
    <property type="molecule type" value="Genomic_DNA"/>
</dbReference>
<accession>H1KCQ6</accession>